<dbReference type="InterPro" id="IPR009210">
    <property type="entry name" value="ASCC1"/>
</dbReference>
<dbReference type="PANTHER" id="PTHR13360">
    <property type="entry name" value="ACTIVATING SIGNAL COINTEGRATOR 1 COMPLEX SUBUNIT 1"/>
    <property type="match status" value="1"/>
</dbReference>
<dbReference type="Pfam" id="PF10469">
    <property type="entry name" value="AKAP7_NLS"/>
    <property type="match status" value="2"/>
</dbReference>
<dbReference type="InterPro" id="IPR004087">
    <property type="entry name" value="KH_dom"/>
</dbReference>
<dbReference type="PANTHER" id="PTHR13360:SF1">
    <property type="entry name" value="ACTIVATING SIGNAL COINTEGRATOR 1 COMPLEX SUBUNIT 1"/>
    <property type="match status" value="1"/>
</dbReference>
<gene>
    <name evidence="3" type="ORF">NQ317_007705</name>
</gene>
<evidence type="ECO:0000259" key="2">
    <source>
        <dbReference type="SMART" id="SM00322"/>
    </source>
</evidence>
<proteinExistence type="predicted"/>
<dbReference type="Pfam" id="PF00013">
    <property type="entry name" value="KH_1"/>
    <property type="match status" value="1"/>
</dbReference>
<dbReference type="InterPro" id="IPR004088">
    <property type="entry name" value="KH_dom_type_1"/>
</dbReference>
<comment type="caution">
    <text evidence="3">The sequence shown here is derived from an EMBL/GenBank/DDBJ whole genome shotgun (WGS) entry which is preliminary data.</text>
</comment>
<protein>
    <recommendedName>
        <fullName evidence="2">K Homology domain-containing protein</fullName>
    </recommendedName>
</protein>
<evidence type="ECO:0000313" key="4">
    <source>
        <dbReference type="Proteomes" id="UP001162164"/>
    </source>
</evidence>
<feature type="domain" description="K Homology" evidence="2">
    <location>
        <begin position="113"/>
        <end position="181"/>
    </location>
</feature>
<keyword evidence="4" id="KW-1185">Reference proteome</keyword>
<dbReference type="Proteomes" id="UP001162164">
    <property type="component" value="Unassembled WGS sequence"/>
</dbReference>
<sequence length="320" mass="37297">MDITNGENYEFLKEESNKDSESLNRKQESALKLWKEEMSQKQLPTFFTNKSQIQTNIVPLKLKSNIYWMSSVINYNDNMHEQKYIRPYEDNEGGLLDLCDTEQNDNIFLTKSGKFMTSLYVPTKLLPYIIGPKGIKLKSLQKNTNASIKVPKPNENGEVKITGETERNVASAQTQIQMIVMQLKDKLPKQVLELAPRGVTPSIFQKVEKLHLTICTLTLVDQEEVNVAKKFYKSCYEELIANLFIRNKKHYTYNLKRGRISKKQYDQKYHEKPETFDASDILEKFRNYEFGTVEFNTIHLSTRFTTGEGKYYDYALCINI</sequence>
<dbReference type="InterPro" id="IPR036612">
    <property type="entry name" value="KH_dom_type_1_sf"/>
</dbReference>
<dbReference type="EMBL" id="JAPWTJ010000314">
    <property type="protein sequence ID" value="KAJ8979794.1"/>
    <property type="molecule type" value="Genomic_DNA"/>
</dbReference>
<dbReference type="Gene3D" id="3.90.1140.10">
    <property type="entry name" value="Cyclic phosphodiesterase"/>
    <property type="match status" value="1"/>
</dbReference>
<dbReference type="PROSITE" id="PS50084">
    <property type="entry name" value="KH_TYPE_1"/>
    <property type="match status" value="1"/>
</dbReference>
<name>A0ABQ9JQE6_9CUCU</name>
<dbReference type="InterPro" id="IPR047538">
    <property type="entry name" value="KH-I_ASCC1"/>
</dbReference>
<dbReference type="SMART" id="SM00322">
    <property type="entry name" value="KH"/>
    <property type="match status" value="1"/>
</dbReference>
<dbReference type="SUPFAM" id="SSF54791">
    <property type="entry name" value="Eukaryotic type KH-domain (KH-domain type I)"/>
    <property type="match status" value="1"/>
</dbReference>
<dbReference type="InterPro" id="IPR019510">
    <property type="entry name" value="AKAP7-like_phosphoesterase"/>
</dbReference>
<reference evidence="3" key="1">
    <citation type="journal article" date="2023" name="Insect Mol. Biol.">
        <title>Genome sequencing provides insights into the evolution of gene families encoding plant cell wall-degrading enzymes in longhorned beetles.</title>
        <authorList>
            <person name="Shin N.R."/>
            <person name="Okamura Y."/>
            <person name="Kirsch R."/>
            <person name="Pauchet Y."/>
        </authorList>
    </citation>
    <scope>NUCLEOTIDE SEQUENCE</scope>
    <source>
        <strain evidence="3">MMC_N1</strain>
    </source>
</reference>
<accession>A0ABQ9JQE6</accession>
<evidence type="ECO:0000256" key="1">
    <source>
        <dbReference type="PROSITE-ProRule" id="PRU00117"/>
    </source>
</evidence>
<organism evidence="3 4">
    <name type="scientific">Molorchus minor</name>
    <dbReference type="NCBI Taxonomy" id="1323400"/>
    <lineage>
        <taxon>Eukaryota</taxon>
        <taxon>Metazoa</taxon>
        <taxon>Ecdysozoa</taxon>
        <taxon>Arthropoda</taxon>
        <taxon>Hexapoda</taxon>
        <taxon>Insecta</taxon>
        <taxon>Pterygota</taxon>
        <taxon>Neoptera</taxon>
        <taxon>Endopterygota</taxon>
        <taxon>Coleoptera</taxon>
        <taxon>Polyphaga</taxon>
        <taxon>Cucujiformia</taxon>
        <taxon>Chrysomeloidea</taxon>
        <taxon>Cerambycidae</taxon>
        <taxon>Lamiinae</taxon>
        <taxon>Monochamini</taxon>
        <taxon>Molorchus</taxon>
    </lineage>
</organism>
<dbReference type="CDD" id="cd22419">
    <property type="entry name" value="KH-I_ASCC1"/>
    <property type="match status" value="1"/>
</dbReference>
<evidence type="ECO:0000313" key="3">
    <source>
        <dbReference type="EMBL" id="KAJ8979794.1"/>
    </source>
</evidence>
<keyword evidence="1" id="KW-0694">RNA-binding</keyword>
<dbReference type="Gene3D" id="3.30.1370.10">
    <property type="entry name" value="K Homology domain, type 1"/>
    <property type="match status" value="1"/>
</dbReference>